<name>A0A8J8TTJ0_9EURY</name>
<feature type="transmembrane region" description="Helical" evidence="6">
    <location>
        <begin position="117"/>
        <end position="134"/>
    </location>
</feature>
<dbReference type="AlphaFoldDB" id="A0A8J8TTJ0"/>
<comment type="caution">
    <text evidence="7">The sequence shown here is derived from an EMBL/GenBank/DDBJ whole genome shotgun (WGS) entry which is preliminary data.</text>
</comment>
<dbReference type="Proteomes" id="UP000766904">
    <property type="component" value="Unassembled WGS sequence"/>
</dbReference>
<evidence type="ECO:0000256" key="1">
    <source>
        <dbReference type="ARBA" id="ARBA00004651"/>
    </source>
</evidence>
<dbReference type="InterPro" id="IPR002797">
    <property type="entry name" value="Polysacc_synth"/>
</dbReference>
<keyword evidence="3 6" id="KW-0812">Transmembrane</keyword>
<comment type="subcellular location">
    <subcellularLocation>
        <location evidence="1">Cell membrane</location>
        <topology evidence="1">Multi-pass membrane protein</topology>
    </subcellularLocation>
</comment>
<dbReference type="OrthoDB" id="19148at2157"/>
<feature type="transmembrane region" description="Helical" evidence="6">
    <location>
        <begin position="179"/>
        <end position="198"/>
    </location>
</feature>
<gene>
    <name evidence="7" type="ORF">CV102_04240</name>
</gene>
<evidence type="ECO:0000256" key="3">
    <source>
        <dbReference type="ARBA" id="ARBA00022692"/>
    </source>
</evidence>
<evidence type="ECO:0000313" key="7">
    <source>
        <dbReference type="EMBL" id="TYL39969.1"/>
    </source>
</evidence>
<dbReference type="GO" id="GO:0005886">
    <property type="term" value="C:plasma membrane"/>
    <property type="evidence" value="ECO:0007669"/>
    <property type="project" value="UniProtKB-SubCell"/>
</dbReference>
<dbReference type="EMBL" id="PHNJ01000002">
    <property type="protein sequence ID" value="TYL39969.1"/>
    <property type="molecule type" value="Genomic_DNA"/>
</dbReference>
<feature type="transmembrane region" description="Helical" evidence="6">
    <location>
        <begin position="12"/>
        <end position="31"/>
    </location>
</feature>
<keyword evidence="2" id="KW-1003">Cell membrane</keyword>
<keyword evidence="8" id="KW-1185">Reference proteome</keyword>
<reference evidence="7" key="1">
    <citation type="submission" date="2017-11" db="EMBL/GenBank/DDBJ databases">
        <authorList>
            <person name="Kajale S.C."/>
            <person name="Sharma A."/>
        </authorList>
    </citation>
    <scope>NUCLEOTIDE SEQUENCE</scope>
    <source>
        <strain evidence="7">LS1_42</strain>
    </source>
</reference>
<feature type="transmembrane region" description="Helical" evidence="6">
    <location>
        <begin position="43"/>
        <end position="64"/>
    </location>
</feature>
<accession>A0A8J8TTJ0</accession>
<sequence length="546" mass="58925">MNRSLSSGVLSVVSAKIVILIVGILSTPILFRLLEPAGFGDYSFLMSVFAIYMIFVSSGIADGVRKFLAEERSMQDWEPYVVGYYFRLALLFSLTGAFLMILSSQSGLVTRLFGAEYTPYFYGLALLVVSVQFQTYSRKTLMGFGLERYSEPLNILDKVAFVVVAIPLVYLDFGVTGALAGHAVASIAVGVIGLMLIHQRVPLSNVFRTPPSNFPRKKMLTFNSMSIVLLFLLTSLYHIDVVMLQHFRESADVGNYRAALTLAEFLWFVPLALQTVYVHSTSELWSRNRTKQITSLASKTTRYTFLLTAIMAVGLAALADIAVPIYFGPDATPAIEPLLLLLPGALGFALARPILAVSQGEGTLRYPVAATGVAATINVVLNFLLIPRYGMHGAAVATSVGYGGMFAFHCVSARHVGFDPLADARFSRIVATTALAAIPIFALAAVITNEWLALVIVPPTGLAIYLTFAVLTGAITPAEPFEVLAEFPEPIGSRAAFAQERLEGVHADLTIAGWVQSMLFLTGVTFLLSGLLIALFGTEGGTPVFG</sequence>
<organism evidence="7 8">
    <name type="scientific">Natronococcus pandeyae</name>
    <dbReference type="NCBI Taxonomy" id="2055836"/>
    <lineage>
        <taxon>Archaea</taxon>
        <taxon>Methanobacteriati</taxon>
        <taxon>Methanobacteriota</taxon>
        <taxon>Stenosarchaea group</taxon>
        <taxon>Halobacteria</taxon>
        <taxon>Halobacteriales</taxon>
        <taxon>Natrialbaceae</taxon>
        <taxon>Natronococcus</taxon>
    </lineage>
</organism>
<dbReference type="PANTHER" id="PTHR30250">
    <property type="entry name" value="PST FAMILY PREDICTED COLANIC ACID TRANSPORTER"/>
    <property type="match status" value="1"/>
</dbReference>
<feature type="transmembrane region" description="Helical" evidence="6">
    <location>
        <begin position="429"/>
        <end position="447"/>
    </location>
</feature>
<dbReference type="PANTHER" id="PTHR30250:SF11">
    <property type="entry name" value="O-ANTIGEN TRANSPORTER-RELATED"/>
    <property type="match status" value="1"/>
</dbReference>
<feature type="transmembrane region" description="Helical" evidence="6">
    <location>
        <begin position="84"/>
        <end position="105"/>
    </location>
</feature>
<dbReference type="InterPro" id="IPR050833">
    <property type="entry name" value="Poly_Biosynth_Transport"/>
</dbReference>
<keyword evidence="5 6" id="KW-0472">Membrane</keyword>
<dbReference type="RefSeq" id="WP_148856643.1">
    <property type="nucleotide sequence ID" value="NZ_PHNJ01000002.1"/>
</dbReference>
<proteinExistence type="predicted"/>
<evidence type="ECO:0000256" key="4">
    <source>
        <dbReference type="ARBA" id="ARBA00022989"/>
    </source>
</evidence>
<evidence type="ECO:0000313" key="8">
    <source>
        <dbReference type="Proteomes" id="UP000766904"/>
    </source>
</evidence>
<evidence type="ECO:0000256" key="6">
    <source>
        <dbReference type="SAM" id="Phobius"/>
    </source>
</evidence>
<feature type="transmembrane region" description="Helical" evidence="6">
    <location>
        <begin position="155"/>
        <end position="173"/>
    </location>
</feature>
<keyword evidence="4 6" id="KW-1133">Transmembrane helix</keyword>
<evidence type="ECO:0000256" key="5">
    <source>
        <dbReference type="ARBA" id="ARBA00023136"/>
    </source>
</evidence>
<feature type="transmembrane region" description="Helical" evidence="6">
    <location>
        <begin position="303"/>
        <end position="326"/>
    </location>
</feature>
<feature type="transmembrane region" description="Helical" evidence="6">
    <location>
        <begin position="364"/>
        <end position="385"/>
    </location>
</feature>
<dbReference type="CDD" id="cd13128">
    <property type="entry name" value="MATE_Wzx_like"/>
    <property type="match status" value="1"/>
</dbReference>
<feature type="transmembrane region" description="Helical" evidence="6">
    <location>
        <begin position="391"/>
        <end position="408"/>
    </location>
</feature>
<feature type="transmembrane region" description="Helical" evidence="6">
    <location>
        <begin position="338"/>
        <end position="357"/>
    </location>
</feature>
<protein>
    <submittedName>
        <fullName evidence="7">Polysaccharide biosynthesis protein</fullName>
    </submittedName>
</protein>
<feature type="transmembrane region" description="Helical" evidence="6">
    <location>
        <begin position="518"/>
        <end position="537"/>
    </location>
</feature>
<feature type="transmembrane region" description="Helical" evidence="6">
    <location>
        <begin position="453"/>
        <end position="475"/>
    </location>
</feature>
<dbReference type="Pfam" id="PF01943">
    <property type="entry name" value="Polysacc_synt"/>
    <property type="match status" value="1"/>
</dbReference>
<feature type="transmembrane region" description="Helical" evidence="6">
    <location>
        <begin position="259"/>
        <end position="282"/>
    </location>
</feature>
<evidence type="ECO:0000256" key="2">
    <source>
        <dbReference type="ARBA" id="ARBA00022475"/>
    </source>
</evidence>
<feature type="transmembrane region" description="Helical" evidence="6">
    <location>
        <begin position="219"/>
        <end position="239"/>
    </location>
</feature>